<dbReference type="Proteomes" id="UP001342314">
    <property type="component" value="Unassembled WGS sequence"/>
</dbReference>
<proteinExistence type="inferred from homology"/>
<feature type="compositionally biased region" description="Basic and acidic residues" evidence="8">
    <location>
        <begin position="533"/>
        <end position="560"/>
    </location>
</feature>
<dbReference type="GO" id="GO:0006281">
    <property type="term" value="P:DNA repair"/>
    <property type="evidence" value="ECO:0007669"/>
    <property type="project" value="UniProtKB-KW"/>
</dbReference>
<evidence type="ECO:0000313" key="9">
    <source>
        <dbReference type="EMBL" id="GJN92570.1"/>
    </source>
</evidence>
<evidence type="ECO:0000313" key="10">
    <source>
        <dbReference type="Proteomes" id="UP001342314"/>
    </source>
</evidence>
<dbReference type="GO" id="GO:0006260">
    <property type="term" value="P:DNA replication"/>
    <property type="evidence" value="ECO:0007669"/>
    <property type="project" value="InterPro"/>
</dbReference>
<comment type="subcellular location">
    <subcellularLocation>
        <location evidence="1">Nucleus</location>
    </subcellularLocation>
</comment>
<feature type="compositionally biased region" description="Low complexity" evidence="8">
    <location>
        <begin position="735"/>
        <end position="748"/>
    </location>
</feature>
<feature type="compositionally biased region" description="Basic and acidic residues" evidence="8">
    <location>
        <begin position="17"/>
        <end position="40"/>
    </location>
</feature>
<evidence type="ECO:0000256" key="8">
    <source>
        <dbReference type="SAM" id="MobiDB-lite"/>
    </source>
</evidence>
<dbReference type="GO" id="GO:0006310">
    <property type="term" value="P:DNA recombination"/>
    <property type="evidence" value="ECO:0007669"/>
    <property type="project" value="UniProtKB-KW"/>
</dbReference>
<feature type="compositionally biased region" description="Low complexity" evidence="8">
    <location>
        <begin position="109"/>
        <end position="124"/>
    </location>
</feature>
<sequence>MSVDVDFIISDSEPEYAVERPETSRVADRSTRRRTSDERPGLSTGEGDGREARNAEVVVLSSASEDEGADDKVISSYFAVAAAKRRRVPSPSATGDVWAGLAGLERRPSASASSAGGQSRSTSSEPHSAAFLASHDDHLRHFRSPSAPALDEVSIQPEAAASDAQLSIQPSFVSARDLLRDASTSTSEEDLPALSSLINSRVRGHDKSRRKKASERPPPTVKKATAVPHADAKGRARTHKARRRTSAPSVDADEPEDAVSDAPSASASSTSSLPRPTDWGKLFSHGAASAQPRAPVSSSSSQDLSAASRAKPWEKLEAQPVKATIRKAPGRSRRKKTATSVEVETLEIDELSSDNDNVAVASNVAKVKTETTGSRRVSAKKSTASLAFLPTPLALPADERIRPLTSCPLCQAKWPDSKALASKQTHLRSCAGKRFHSAEEVAFLVGSQVLHLAEAADAERRAKEESKTLFDIAIGRGQGASAKSDVQAVGVEGTDDPTTFYRATSELQLEMEGLRKKDEKPKEAKLGRIAKEIRRERAALPPDQRWDKAPQDTPSSDHETLPPATGRLRPESSTARKAVAERADALLGGVGVDTVPLGSDDDDVLLGDRADFAFTSSPPRPTQVFEPSDLVDRFDPDTSIEIIARPAGAAGASASTSGAAARRSRSPFRQLSLQDPCSDSESDEGPPDHPATGGRHVVRSGSSSLWSIAAGRDDAAIAKVVVRCDRSLPSAVVQPTDTPDAEAPPAGAPDYAGMTVAALQREVAKYGFRASREKSVLVRQLHDVWRAMHPDGAAAAGDADVSPPKKRGRRKKKDAAAAAASADEGAQVEEEKETVGEKLRRLIVADEALYIRILRYEPIHFDEFVRLAASNGVKVSKPLLMRCLDEQLSRDTQSITFYSQDPTGGTRRRYR</sequence>
<evidence type="ECO:0000256" key="4">
    <source>
        <dbReference type="ARBA" id="ARBA00023172"/>
    </source>
</evidence>
<feature type="compositionally biased region" description="Polar residues" evidence="8">
    <location>
        <begin position="667"/>
        <end position="677"/>
    </location>
</feature>
<keyword evidence="10" id="KW-1185">Reference proteome</keyword>
<feature type="compositionally biased region" description="Basic residues" evidence="8">
    <location>
        <begin position="804"/>
        <end position="813"/>
    </location>
</feature>
<evidence type="ECO:0000256" key="6">
    <source>
        <dbReference type="ARBA" id="ARBA00023242"/>
    </source>
</evidence>
<keyword evidence="4" id="KW-0233">DNA recombination</keyword>
<organism evidence="9 10">
    <name type="scientific">Rhodotorula paludigena</name>
    <dbReference type="NCBI Taxonomy" id="86838"/>
    <lineage>
        <taxon>Eukaryota</taxon>
        <taxon>Fungi</taxon>
        <taxon>Dikarya</taxon>
        <taxon>Basidiomycota</taxon>
        <taxon>Pucciniomycotina</taxon>
        <taxon>Microbotryomycetes</taxon>
        <taxon>Sporidiobolales</taxon>
        <taxon>Sporidiobolaceae</taxon>
        <taxon>Rhodotorula</taxon>
    </lineage>
</organism>
<dbReference type="Pfam" id="PF09494">
    <property type="entry name" value="Slx4"/>
    <property type="match status" value="1"/>
</dbReference>
<feature type="region of interest" description="Disordered" evidence="8">
    <location>
        <begin position="105"/>
        <end position="167"/>
    </location>
</feature>
<feature type="compositionally biased region" description="Low complexity" evidence="8">
    <location>
        <begin position="644"/>
        <end position="661"/>
    </location>
</feature>
<feature type="compositionally biased region" description="Low complexity" evidence="8">
    <location>
        <begin position="693"/>
        <end position="702"/>
    </location>
</feature>
<feature type="region of interest" description="Disordered" evidence="8">
    <location>
        <begin position="610"/>
        <end position="630"/>
    </location>
</feature>
<dbReference type="EMBL" id="BQKY01000011">
    <property type="protein sequence ID" value="GJN92570.1"/>
    <property type="molecule type" value="Genomic_DNA"/>
</dbReference>
<feature type="region of interest" description="Disordered" evidence="8">
    <location>
        <begin position="792"/>
        <end position="829"/>
    </location>
</feature>
<feature type="compositionally biased region" description="Basic residues" evidence="8">
    <location>
        <begin position="202"/>
        <end position="213"/>
    </location>
</feature>
<evidence type="ECO:0000256" key="3">
    <source>
        <dbReference type="ARBA" id="ARBA00022763"/>
    </source>
</evidence>
<evidence type="ECO:0000256" key="1">
    <source>
        <dbReference type="ARBA" id="ARBA00004123"/>
    </source>
</evidence>
<evidence type="ECO:0000256" key="2">
    <source>
        <dbReference type="ARBA" id="ARBA00006661"/>
    </source>
</evidence>
<dbReference type="GO" id="GO:0033557">
    <property type="term" value="C:Slx1-Slx4 complex"/>
    <property type="evidence" value="ECO:0007669"/>
    <property type="project" value="InterPro"/>
</dbReference>
<feature type="compositionally biased region" description="Basic residues" evidence="8">
    <location>
        <begin position="324"/>
        <end position="337"/>
    </location>
</feature>
<feature type="region of interest" description="Disordered" evidence="8">
    <location>
        <begin position="1"/>
        <end position="69"/>
    </location>
</feature>
<name>A0AAV5GIV7_9BASI</name>
<comment type="caution">
    <text evidence="9">The sequence shown here is derived from an EMBL/GenBank/DDBJ whole genome shotgun (WGS) entry which is preliminary data.</text>
</comment>
<feature type="region of interest" description="Disordered" evidence="8">
    <location>
        <begin position="643"/>
        <end position="702"/>
    </location>
</feature>
<reference evidence="9 10" key="1">
    <citation type="submission" date="2021-12" db="EMBL/GenBank/DDBJ databases">
        <title>High titer production of polyol ester of fatty acids by Rhodotorula paludigena BS15 towards product separation-free biomass refinery.</title>
        <authorList>
            <person name="Mano J."/>
            <person name="Ono H."/>
            <person name="Tanaka T."/>
            <person name="Naito K."/>
            <person name="Sushida H."/>
            <person name="Ike M."/>
            <person name="Tokuyasu K."/>
            <person name="Kitaoka M."/>
        </authorList>
    </citation>
    <scope>NUCLEOTIDE SEQUENCE [LARGE SCALE GENOMIC DNA]</scope>
    <source>
        <strain evidence="9 10">BS15</strain>
    </source>
</reference>
<feature type="compositionally biased region" description="Low complexity" evidence="8">
    <location>
        <begin position="294"/>
        <end position="310"/>
    </location>
</feature>
<comment type="similarity">
    <text evidence="2">Belongs to the SLX4 family.</text>
</comment>
<evidence type="ECO:0000256" key="5">
    <source>
        <dbReference type="ARBA" id="ARBA00023204"/>
    </source>
</evidence>
<dbReference type="AlphaFoldDB" id="A0AAV5GIV7"/>
<accession>A0AAV5GIV7</accession>
<keyword evidence="6" id="KW-0539">Nucleus</keyword>
<evidence type="ECO:0000256" key="7">
    <source>
        <dbReference type="ARBA" id="ARBA00029496"/>
    </source>
</evidence>
<gene>
    <name evidence="9" type="ORF">Rhopal_005600-T1</name>
</gene>
<feature type="compositionally biased region" description="Low complexity" evidence="8">
    <location>
        <begin position="792"/>
        <end position="802"/>
    </location>
</feature>
<feature type="compositionally biased region" description="Basic residues" evidence="8">
    <location>
        <begin position="235"/>
        <end position="245"/>
    </location>
</feature>
<feature type="compositionally biased region" description="Low complexity" evidence="8">
    <location>
        <begin position="260"/>
        <end position="272"/>
    </location>
</feature>
<feature type="region of interest" description="Disordered" evidence="8">
    <location>
        <begin position="586"/>
        <end position="605"/>
    </location>
</feature>
<keyword evidence="3" id="KW-0227">DNA damage</keyword>
<feature type="compositionally biased region" description="Low complexity" evidence="8">
    <location>
        <begin position="816"/>
        <end position="825"/>
    </location>
</feature>
<keyword evidence="5" id="KW-0234">DNA repair</keyword>
<protein>
    <recommendedName>
        <fullName evidence="7">Structure-specific endonuclease subunit SLX4</fullName>
    </recommendedName>
</protein>
<feature type="region of interest" description="Disordered" evidence="8">
    <location>
        <begin position="180"/>
        <end position="341"/>
    </location>
</feature>
<feature type="region of interest" description="Disordered" evidence="8">
    <location>
        <begin position="728"/>
        <end position="748"/>
    </location>
</feature>
<feature type="region of interest" description="Disordered" evidence="8">
    <location>
        <begin position="533"/>
        <end position="577"/>
    </location>
</feature>
<dbReference type="InterPro" id="IPR018574">
    <property type="entry name" value="Structure-sp_endonuc_su_Slx4"/>
</dbReference>